<dbReference type="Proteomes" id="UP000175893">
    <property type="component" value="Chromosome"/>
</dbReference>
<evidence type="ECO:0000313" key="3">
    <source>
        <dbReference type="EMBL" id="AOV97502.1"/>
    </source>
</evidence>
<reference evidence="3 4" key="1">
    <citation type="submission" date="2016-06" db="EMBL/GenBank/DDBJ databases">
        <title>Complete genome sequence of Edwardsiella hoshinae ATCC 35051.</title>
        <authorList>
            <person name="Reichley S.R."/>
            <person name="Waldbieser G.C."/>
            <person name="Lawrence M.L."/>
            <person name="Griffin M.J."/>
        </authorList>
    </citation>
    <scope>NUCLEOTIDE SEQUENCE [LARGE SCALE GENOMIC DNA]</scope>
    <source>
        <strain evidence="3 4">ATCC 35051</strain>
    </source>
</reference>
<keyword evidence="4" id="KW-1185">Reference proteome</keyword>
<gene>
    <name evidence="3" type="ORF">A9798_11435</name>
</gene>
<dbReference type="Pfam" id="PF02432">
    <property type="entry name" value="Fimbrial_K88"/>
    <property type="match status" value="1"/>
</dbReference>
<evidence type="ECO:0000256" key="1">
    <source>
        <dbReference type="ARBA" id="ARBA00022729"/>
    </source>
</evidence>
<name>A0ABM6EKW7_9GAMM</name>
<dbReference type="InterPro" id="IPR003467">
    <property type="entry name" value="Fimbrial_K88_FaeH"/>
</dbReference>
<keyword evidence="1" id="KW-0732">Signal</keyword>
<proteinExistence type="inferred from homology"/>
<evidence type="ECO:0000256" key="2">
    <source>
        <dbReference type="ARBA" id="ARBA00049989"/>
    </source>
</evidence>
<organism evidence="3 4">
    <name type="scientific">Edwardsiella hoshinae</name>
    <dbReference type="NCBI Taxonomy" id="93378"/>
    <lineage>
        <taxon>Bacteria</taxon>
        <taxon>Pseudomonadati</taxon>
        <taxon>Pseudomonadota</taxon>
        <taxon>Gammaproteobacteria</taxon>
        <taxon>Enterobacterales</taxon>
        <taxon>Hafniaceae</taxon>
        <taxon>Edwardsiella</taxon>
    </lineage>
</organism>
<sequence length="279" mass="29100">MLVAMSVVGVANAAAPSWVNGATAFNNTFTATGTVVGQELINQWEWAVGSGLQGLQGAISQTSSNHGEITITVPTLTPILVGKSKSSITAPFSTGVGAIPHISFISDGHTVNLTGEGSPSARLGMAYLDVAVKEGSNKIGTARLHLTYAGVVGEVTLSNNNSLLISLWAKNPDEIFLGGLPTNIPGSEMDHAGKAVALIHQFGGLSQAELARQLQITQFDQIYSNNTSAETVAPSWKIAATYALGFKANQTIDVTFEQGRAPTNTTNWSASLGIQVTYV</sequence>
<evidence type="ECO:0000313" key="4">
    <source>
        <dbReference type="Proteomes" id="UP000175893"/>
    </source>
</evidence>
<protein>
    <submittedName>
        <fullName evidence="3">Uncharacterized protein</fullName>
    </submittedName>
</protein>
<accession>A0ABM6EKW7</accession>
<comment type="similarity">
    <text evidence="2">Belongs to the fimbrial K88 protein family.</text>
</comment>
<dbReference type="EMBL" id="CP016043">
    <property type="protein sequence ID" value="AOV97502.1"/>
    <property type="molecule type" value="Genomic_DNA"/>
</dbReference>